<dbReference type="EMBL" id="CP036298">
    <property type="protein sequence ID" value="QDV25071.1"/>
    <property type="molecule type" value="Genomic_DNA"/>
</dbReference>
<dbReference type="Gene3D" id="3.30.565.10">
    <property type="entry name" value="Histidine kinase-like ATPase, C-terminal domain"/>
    <property type="match status" value="1"/>
</dbReference>
<evidence type="ECO:0000256" key="8">
    <source>
        <dbReference type="ARBA" id="ARBA00022692"/>
    </source>
</evidence>
<feature type="domain" description="Response regulatory" evidence="20">
    <location>
        <begin position="1694"/>
        <end position="1810"/>
    </location>
</feature>
<dbReference type="FunFam" id="1.10.287.130:FF:000004">
    <property type="entry name" value="Ethylene receptor 1"/>
    <property type="match status" value="1"/>
</dbReference>
<dbReference type="InterPro" id="IPR005467">
    <property type="entry name" value="His_kinase_dom"/>
</dbReference>
<feature type="domain" description="Protein kinase" evidence="18">
    <location>
        <begin position="17"/>
        <end position="271"/>
    </location>
</feature>
<keyword evidence="4" id="KW-1003">Cell membrane</keyword>
<keyword evidence="5" id="KW-0997">Cell inner membrane</keyword>
<dbReference type="InterPro" id="IPR008207">
    <property type="entry name" value="Sig_transdc_His_kin_Hpt_dom"/>
</dbReference>
<dbReference type="SUPFAM" id="SSF55781">
    <property type="entry name" value="GAF domain-like"/>
    <property type="match status" value="1"/>
</dbReference>
<dbReference type="InterPro" id="IPR000719">
    <property type="entry name" value="Prot_kinase_dom"/>
</dbReference>
<dbReference type="KEGG" id="ahel:Q31a_33930"/>
<dbReference type="InterPro" id="IPR004358">
    <property type="entry name" value="Sig_transdc_His_kin-like_C"/>
</dbReference>
<dbReference type="Pfam" id="PF00069">
    <property type="entry name" value="Pkinase"/>
    <property type="match status" value="1"/>
</dbReference>
<dbReference type="InterPro" id="IPR001789">
    <property type="entry name" value="Sig_transdc_resp-reg_receiver"/>
</dbReference>
<dbReference type="EC" id="2.7.13.3" evidence="3"/>
<keyword evidence="9" id="KW-0547">Nucleotide-binding</keyword>
<dbReference type="InterPro" id="IPR019734">
    <property type="entry name" value="TPR_rpt"/>
</dbReference>
<dbReference type="Pfam" id="PF00512">
    <property type="entry name" value="HisKA"/>
    <property type="match status" value="1"/>
</dbReference>
<keyword evidence="11" id="KW-0067">ATP-binding</keyword>
<dbReference type="InterPro" id="IPR011009">
    <property type="entry name" value="Kinase-like_dom_sf"/>
</dbReference>
<evidence type="ECO:0000256" key="11">
    <source>
        <dbReference type="ARBA" id="ARBA00022840"/>
    </source>
</evidence>
<dbReference type="SMART" id="SM00220">
    <property type="entry name" value="S_TKc"/>
    <property type="match status" value="1"/>
</dbReference>
<dbReference type="Pfam" id="PF01627">
    <property type="entry name" value="Hpt"/>
    <property type="match status" value="1"/>
</dbReference>
<dbReference type="SUPFAM" id="SSF47384">
    <property type="entry name" value="Homodimeric domain of signal transducing histidine kinase"/>
    <property type="match status" value="1"/>
</dbReference>
<evidence type="ECO:0000259" key="19">
    <source>
        <dbReference type="PROSITE" id="PS50109"/>
    </source>
</evidence>
<dbReference type="InterPro" id="IPR011990">
    <property type="entry name" value="TPR-like_helical_dom_sf"/>
</dbReference>
<dbReference type="PROSITE" id="PS50894">
    <property type="entry name" value="HPT"/>
    <property type="match status" value="1"/>
</dbReference>
<dbReference type="PROSITE" id="PS50110">
    <property type="entry name" value="RESPONSE_REGULATORY"/>
    <property type="match status" value="1"/>
</dbReference>
<sequence length="1953" mass="216820">MSSTENGNSVGQSADGYRIIKELSNASIVRCFLAEDLNMGGKVILREVPKRVFRERGFDRFKTEARLTSSIRCDTYAHPIDYEVGEENLRVVYPFVEGDSLSSRFQKSPLTADEVMVLADDLLNGLDHIHRLGCIHRDIRPSNIIMRSDGHSVLCGYVPLWCPEVFGKDDQLARECASYTSPELSGIIDHDICDSSDLYSVGFVLYAALTGKTAFEGDVSEILYQHMTADPDVTRYPDDTPDAILQFIDRLISKEPRDRYQSARAALHDVQVITQVLKGNQSFDDFVVGGADQRSAIIDPAFVGRDMQLNMLEHTLDLVLVGGSKKILLMSESGMGKTRLLNEVARVASRKRYLVLRGRATEHSAQEPAAVWLQALDQLVKHIANEPALLVRTMQRMEDYRQEVATAMPQLAKIFGWPINTLSGPDELGQGRVISAFRTLFTGLGTADRSVMITLDDCQWMDDKSFRILVAISEEPSEHCCLFAVARPNEGIAGKLRRDINVSEKLSLGPLSDHAVRQLAESMAGHLPDTAIEVVQRFAEGSPFMAAAVVRGLVESRALRSVDREWEVDQHRLSTFQTAEGASEILVDRLSRLPDNTRNILAVAAVIGREFSLDIAAELVGISIADAYAAIQPARTQRLVWSRPDRVLSFVHDKIREAILADLSSNAITKMHGQIGRYLGANEPSEFFKLAYHFDAAYLHELALPNAIHAAKIARSSFSLVSAQEQLEIAARALRYATAEQQHFIETMMSEVLLLQGEYDAAEKWLDQAEGSVGSEMDQAHLLMKRGELYFKRGNKDQAVECFEASLQRLHQPICKNRLQLGWSLAVEGIRQFRKSLFPRFSGRCDQVPSEQEQMSLSLYSKIAHAYWFTRTKYFTLWAHLRGMNAAESFQPTRFLAQSYSEHAPVMTLIRWEKRGMEYGKRSLEIRKALGDAWGQGQTRNFLSILHFSFSRYEACIEQGRQAVEILERTGDYWEVHIARYQLAASLYRIGQLDEAIELAQVNYQSALQRGDFQGTGNIIDVWVRAARGNMPIEVIDLELSREVIDAQRTCQVLIAKGVHDFFQHQFEEAATSFAEAVSVARKTKVSNSYVSPSYTWLCTALRRKLETADLRSLSERRKWVKQLLRCALQAVAVARQFTNDRPHALREYAAVLAICGQSRKSRAMFQRSLDLARAHKADVEEAETRVLHAEYGRELGWPIDQDALEQAQMRLSQLGKDQHNVNEGGSLSLFNRFDTLLASGRRIATSTMPEEIYHEVRTAATKILRGEQVLLVLDNAASQTTTIPPGQAFDLSLVEEASSTRQTVVRDVETVASNLTASTSKGTFLCCPIDVNDKTVALLYVANRRFSGIFGDDEIRIADYLASAAGAALEKADSFCQLHDLNQNLERKVQERTDSVVRHSRELERTANQLSATKEKLQLAKNAAEEANAAKSDFLARMSHEIRTPITGILGFTDLILRGVVADDAERTSHLQTVHSNAHHLLNLLNDILDISKIEADKIVTEYATCNPVMIVGDVVASLQSQAIQKNIALGIEVETSVPATLISDSTRLRQILTNLVSNAVKFTEQGGVTLIVRTQGPERSPERLQIFVEDTGIGMTADQLESVFEPFKQADVSTTRKYGGTGLGLSISKRLAEALGGKIDVESETQVGTRMIFSLPVVGAEDGGLVSPEDALAIARTRGVSRFLKCDLREVRVLVVDDGESNRRLMSLLLTDSGATVMTACNGQEAVEQLLADQEAFDIVLLDMQMPVLDGYSTVRILREHGFQKPVVALTANALVGDESRCRAAGCSEYLTKPFELNALLGIVEANTVGRVIGKCAPVVENSRLHAGTVEPPTGRAERRPAASPTPVLETVEVNAADLFEDEWMNKFANDLVEEIDTALPLLLEATKARDRDTIAKHLHQIKGSGGTVGLDRLTEIAAKGEQALLESLWEEISEAISELQEFVILAKAET</sequence>
<evidence type="ECO:0000313" key="23">
    <source>
        <dbReference type="Proteomes" id="UP000318017"/>
    </source>
</evidence>
<comment type="subcellular location">
    <subcellularLocation>
        <location evidence="2">Cell inner membrane</location>
        <topology evidence="2">Multi-pass membrane protein</topology>
    </subcellularLocation>
</comment>
<dbReference type="PROSITE" id="PS50011">
    <property type="entry name" value="PROTEIN_KINASE_DOM"/>
    <property type="match status" value="1"/>
</dbReference>
<dbReference type="CDD" id="cd00082">
    <property type="entry name" value="HisKA"/>
    <property type="match status" value="1"/>
</dbReference>
<evidence type="ECO:0000259" key="21">
    <source>
        <dbReference type="PROSITE" id="PS50894"/>
    </source>
</evidence>
<evidence type="ECO:0000256" key="6">
    <source>
        <dbReference type="ARBA" id="ARBA00022553"/>
    </source>
</evidence>
<dbReference type="Pfam" id="PF00072">
    <property type="entry name" value="Response_reg"/>
    <property type="match status" value="1"/>
</dbReference>
<comment type="catalytic activity">
    <reaction evidence="1">
        <text>ATP + protein L-histidine = ADP + protein N-phospho-L-histidine.</text>
        <dbReference type="EC" id="2.7.13.3"/>
    </reaction>
</comment>
<keyword evidence="8" id="KW-0812">Transmembrane</keyword>
<organism evidence="22 23">
    <name type="scientific">Aureliella helgolandensis</name>
    <dbReference type="NCBI Taxonomy" id="2527968"/>
    <lineage>
        <taxon>Bacteria</taxon>
        <taxon>Pseudomonadati</taxon>
        <taxon>Planctomycetota</taxon>
        <taxon>Planctomycetia</taxon>
        <taxon>Pirellulales</taxon>
        <taxon>Pirellulaceae</taxon>
        <taxon>Aureliella</taxon>
    </lineage>
</organism>
<evidence type="ECO:0000256" key="5">
    <source>
        <dbReference type="ARBA" id="ARBA00022519"/>
    </source>
</evidence>
<reference evidence="22 23" key="1">
    <citation type="submission" date="2019-02" db="EMBL/GenBank/DDBJ databases">
        <title>Deep-cultivation of Planctomycetes and their phenomic and genomic characterization uncovers novel biology.</title>
        <authorList>
            <person name="Wiegand S."/>
            <person name="Jogler M."/>
            <person name="Boedeker C."/>
            <person name="Pinto D."/>
            <person name="Vollmers J."/>
            <person name="Rivas-Marin E."/>
            <person name="Kohn T."/>
            <person name="Peeters S.H."/>
            <person name="Heuer A."/>
            <person name="Rast P."/>
            <person name="Oberbeckmann S."/>
            <person name="Bunk B."/>
            <person name="Jeske O."/>
            <person name="Meyerdierks A."/>
            <person name="Storesund J.E."/>
            <person name="Kallscheuer N."/>
            <person name="Luecker S."/>
            <person name="Lage O.M."/>
            <person name="Pohl T."/>
            <person name="Merkel B.J."/>
            <person name="Hornburger P."/>
            <person name="Mueller R.-W."/>
            <person name="Bruemmer F."/>
            <person name="Labrenz M."/>
            <person name="Spormann A.M."/>
            <person name="Op den Camp H."/>
            <person name="Overmann J."/>
            <person name="Amann R."/>
            <person name="Jetten M.S.M."/>
            <person name="Mascher T."/>
            <person name="Medema M.H."/>
            <person name="Devos D.P."/>
            <person name="Kaster A.-K."/>
            <person name="Ovreas L."/>
            <person name="Rohde M."/>
            <person name="Galperin M.Y."/>
            <person name="Jogler C."/>
        </authorList>
    </citation>
    <scope>NUCLEOTIDE SEQUENCE [LARGE SCALE GENOMIC DNA]</scope>
    <source>
        <strain evidence="22 23">Q31a</strain>
    </source>
</reference>
<evidence type="ECO:0000256" key="15">
    <source>
        <dbReference type="PROSITE-ProRule" id="PRU00169"/>
    </source>
</evidence>
<dbReference type="CDD" id="cd00088">
    <property type="entry name" value="HPT"/>
    <property type="match status" value="1"/>
</dbReference>
<keyword evidence="10" id="KW-0418">Kinase</keyword>
<dbReference type="GO" id="GO:0005886">
    <property type="term" value="C:plasma membrane"/>
    <property type="evidence" value="ECO:0007669"/>
    <property type="project" value="UniProtKB-SubCell"/>
</dbReference>
<keyword evidence="13" id="KW-0472">Membrane</keyword>
<gene>
    <name evidence="22" type="primary">rpfC_2</name>
    <name evidence="22" type="ORF">Q31a_33930</name>
</gene>
<dbReference type="SUPFAM" id="SSF52172">
    <property type="entry name" value="CheY-like"/>
    <property type="match status" value="1"/>
</dbReference>
<dbReference type="SUPFAM" id="SSF56112">
    <property type="entry name" value="Protein kinase-like (PK-like)"/>
    <property type="match status" value="1"/>
</dbReference>
<dbReference type="Gene3D" id="1.10.510.10">
    <property type="entry name" value="Transferase(Phosphotransferase) domain 1"/>
    <property type="match status" value="1"/>
</dbReference>
<dbReference type="Gene3D" id="1.10.287.130">
    <property type="match status" value="1"/>
</dbReference>
<evidence type="ECO:0000256" key="12">
    <source>
        <dbReference type="ARBA" id="ARBA00022989"/>
    </source>
</evidence>
<dbReference type="InterPro" id="IPR008266">
    <property type="entry name" value="Tyr_kinase_AS"/>
</dbReference>
<dbReference type="SUPFAM" id="SSF47226">
    <property type="entry name" value="Histidine-containing phosphotransfer domain, HPT domain"/>
    <property type="match status" value="1"/>
</dbReference>
<evidence type="ECO:0000313" key="22">
    <source>
        <dbReference type="EMBL" id="QDV25071.1"/>
    </source>
</evidence>
<dbReference type="CDD" id="cd16922">
    <property type="entry name" value="HATPase_EvgS-ArcB-TorS-like"/>
    <property type="match status" value="1"/>
</dbReference>
<evidence type="ECO:0000256" key="1">
    <source>
        <dbReference type="ARBA" id="ARBA00000085"/>
    </source>
</evidence>
<dbReference type="GO" id="GO:0000155">
    <property type="term" value="F:phosphorelay sensor kinase activity"/>
    <property type="evidence" value="ECO:0007669"/>
    <property type="project" value="InterPro"/>
</dbReference>
<dbReference type="PROSITE" id="PS50005">
    <property type="entry name" value="TPR"/>
    <property type="match status" value="1"/>
</dbReference>
<evidence type="ECO:0000256" key="7">
    <source>
        <dbReference type="ARBA" id="ARBA00022679"/>
    </source>
</evidence>
<dbReference type="Pfam" id="PF02518">
    <property type="entry name" value="HATPase_c"/>
    <property type="match status" value="1"/>
</dbReference>
<dbReference type="InterPro" id="IPR003594">
    <property type="entry name" value="HATPase_dom"/>
</dbReference>
<dbReference type="PANTHER" id="PTHR43047">
    <property type="entry name" value="TWO-COMPONENT HISTIDINE PROTEIN KINASE"/>
    <property type="match status" value="1"/>
</dbReference>
<dbReference type="Gene3D" id="3.40.50.300">
    <property type="entry name" value="P-loop containing nucleotide triphosphate hydrolases"/>
    <property type="match status" value="1"/>
</dbReference>
<dbReference type="SMART" id="SM00388">
    <property type="entry name" value="HisKA"/>
    <property type="match status" value="1"/>
</dbReference>
<dbReference type="SMART" id="SM00387">
    <property type="entry name" value="HATPase_c"/>
    <property type="match status" value="1"/>
</dbReference>
<dbReference type="InterPro" id="IPR041664">
    <property type="entry name" value="AAA_16"/>
</dbReference>
<dbReference type="PRINTS" id="PR00344">
    <property type="entry name" value="BCTRLSENSOR"/>
</dbReference>
<feature type="repeat" description="TPR" evidence="16">
    <location>
        <begin position="780"/>
        <end position="813"/>
    </location>
</feature>
<feature type="coiled-coil region" evidence="17">
    <location>
        <begin position="1397"/>
        <end position="1431"/>
    </location>
</feature>
<feature type="domain" description="Histidine kinase" evidence="19">
    <location>
        <begin position="1438"/>
        <end position="1661"/>
    </location>
</feature>
<evidence type="ECO:0000256" key="10">
    <source>
        <dbReference type="ARBA" id="ARBA00022777"/>
    </source>
</evidence>
<dbReference type="SMART" id="SM00448">
    <property type="entry name" value="REC"/>
    <property type="match status" value="1"/>
</dbReference>
<dbReference type="InterPro" id="IPR036890">
    <property type="entry name" value="HATPase_C_sf"/>
</dbReference>
<evidence type="ECO:0000256" key="9">
    <source>
        <dbReference type="ARBA" id="ARBA00022741"/>
    </source>
</evidence>
<dbReference type="InterPro" id="IPR027417">
    <property type="entry name" value="P-loop_NTPase"/>
</dbReference>
<dbReference type="PANTHER" id="PTHR43047:SF72">
    <property type="entry name" value="OSMOSENSING HISTIDINE PROTEIN KINASE SLN1"/>
    <property type="match status" value="1"/>
</dbReference>
<proteinExistence type="predicted"/>
<evidence type="ECO:0000259" key="18">
    <source>
        <dbReference type="PROSITE" id="PS50011"/>
    </source>
</evidence>
<keyword evidence="23" id="KW-1185">Reference proteome</keyword>
<evidence type="ECO:0000256" key="3">
    <source>
        <dbReference type="ARBA" id="ARBA00012438"/>
    </source>
</evidence>
<evidence type="ECO:0000259" key="20">
    <source>
        <dbReference type="PROSITE" id="PS50110"/>
    </source>
</evidence>
<evidence type="ECO:0000256" key="2">
    <source>
        <dbReference type="ARBA" id="ARBA00004429"/>
    </source>
</evidence>
<dbReference type="SMART" id="SM00028">
    <property type="entry name" value="TPR"/>
    <property type="match status" value="5"/>
</dbReference>
<dbReference type="CDD" id="cd14014">
    <property type="entry name" value="STKc_PknB_like"/>
    <property type="match status" value="1"/>
</dbReference>
<feature type="modified residue" description="Phosphohistidine" evidence="14">
    <location>
        <position position="1902"/>
    </location>
</feature>
<dbReference type="InterPro" id="IPR029016">
    <property type="entry name" value="GAF-like_dom_sf"/>
</dbReference>
<evidence type="ECO:0000256" key="17">
    <source>
        <dbReference type="SAM" id="Coils"/>
    </source>
</evidence>
<dbReference type="GO" id="GO:0005524">
    <property type="term" value="F:ATP binding"/>
    <property type="evidence" value="ECO:0007669"/>
    <property type="project" value="UniProtKB-KW"/>
</dbReference>
<keyword evidence="7 22" id="KW-0808">Transferase</keyword>
<dbReference type="Gene3D" id="1.20.120.160">
    <property type="entry name" value="HPT domain"/>
    <property type="match status" value="1"/>
</dbReference>
<dbReference type="GO" id="GO:0009927">
    <property type="term" value="F:histidine phosphotransfer kinase activity"/>
    <property type="evidence" value="ECO:0007669"/>
    <property type="project" value="TreeGrafter"/>
</dbReference>
<dbReference type="Proteomes" id="UP000318017">
    <property type="component" value="Chromosome"/>
</dbReference>
<protein>
    <recommendedName>
        <fullName evidence="3">histidine kinase</fullName>
        <ecNumber evidence="3">2.7.13.3</ecNumber>
    </recommendedName>
</protein>
<dbReference type="RefSeq" id="WP_231690778.1">
    <property type="nucleotide sequence ID" value="NZ_CP036298.1"/>
</dbReference>
<dbReference type="SUPFAM" id="SSF52540">
    <property type="entry name" value="P-loop containing nucleoside triphosphate hydrolases"/>
    <property type="match status" value="1"/>
</dbReference>
<dbReference type="PROSITE" id="PS50109">
    <property type="entry name" value="HIS_KIN"/>
    <property type="match status" value="1"/>
</dbReference>
<dbReference type="Gene3D" id="1.25.40.10">
    <property type="entry name" value="Tetratricopeptide repeat domain"/>
    <property type="match status" value="2"/>
</dbReference>
<dbReference type="Gene3D" id="3.40.50.2300">
    <property type="match status" value="1"/>
</dbReference>
<dbReference type="InterPro" id="IPR036641">
    <property type="entry name" value="HPT_dom_sf"/>
</dbReference>
<keyword evidence="6 15" id="KW-0597">Phosphoprotein</keyword>
<accession>A0A518G907</accession>
<name>A0A518G907_9BACT</name>
<keyword evidence="12" id="KW-1133">Transmembrane helix</keyword>
<dbReference type="SUPFAM" id="SSF55874">
    <property type="entry name" value="ATPase domain of HSP90 chaperone/DNA topoisomerase II/histidine kinase"/>
    <property type="match status" value="1"/>
</dbReference>
<evidence type="ECO:0000256" key="14">
    <source>
        <dbReference type="PROSITE-ProRule" id="PRU00110"/>
    </source>
</evidence>
<dbReference type="FunFam" id="3.30.565.10:FF:000010">
    <property type="entry name" value="Sensor histidine kinase RcsC"/>
    <property type="match status" value="1"/>
</dbReference>
<keyword evidence="16" id="KW-0802">TPR repeat</keyword>
<dbReference type="CDD" id="cd17546">
    <property type="entry name" value="REC_hyHK_CKI1_RcsC-like"/>
    <property type="match status" value="1"/>
</dbReference>
<dbReference type="SUPFAM" id="SSF48452">
    <property type="entry name" value="TPR-like"/>
    <property type="match status" value="2"/>
</dbReference>
<evidence type="ECO:0000256" key="4">
    <source>
        <dbReference type="ARBA" id="ARBA00022475"/>
    </source>
</evidence>
<dbReference type="Gene3D" id="3.30.450.40">
    <property type="match status" value="1"/>
</dbReference>
<dbReference type="InterPro" id="IPR036097">
    <property type="entry name" value="HisK_dim/P_sf"/>
</dbReference>
<keyword evidence="17" id="KW-0175">Coiled coil</keyword>
<evidence type="ECO:0000256" key="16">
    <source>
        <dbReference type="PROSITE-ProRule" id="PRU00339"/>
    </source>
</evidence>
<feature type="domain" description="HPt" evidence="21">
    <location>
        <begin position="1863"/>
        <end position="1953"/>
    </location>
</feature>
<dbReference type="InterPro" id="IPR011006">
    <property type="entry name" value="CheY-like_superfamily"/>
</dbReference>
<evidence type="ECO:0000256" key="13">
    <source>
        <dbReference type="ARBA" id="ARBA00023136"/>
    </source>
</evidence>
<dbReference type="Pfam" id="PF13191">
    <property type="entry name" value="AAA_16"/>
    <property type="match status" value="1"/>
</dbReference>
<feature type="modified residue" description="4-aspartylphosphate" evidence="15">
    <location>
        <position position="1745"/>
    </location>
</feature>
<dbReference type="InterPro" id="IPR003661">
    <property type="entry name" value="HisK_dim/P_dom"/>
</dbReference>
<dbReference type="PROSITE" id="PS00109">
    <property type="entry name" value="PROTEIN_KINASE_TYR"/>
    <property type="match status" value="1"/>
</dbReference>